<comment type="caution">
    <text evidence="1">The sequence shown here is derived from an EMBL/GenBank/DDBJ whole genome shotgun (WGS) entry which is preliminary data.</text>
</comment>
<proteinExistence type="predicted"/>
<dbReference type="EMBL" id="RQGN01000101">
    <property type="protein sequence ID" value="TGL93082.1"/>
    <property type="molecule type" value="Genomic_DNA"/>
</dbReference>
<organism evidence="1 2">
    <name type="scientific">Leptospira barantonii</name>
    <dbReference type="NCBI Taxonomy" id="2023184"/>
    <lineage>
        <taxon>Bacteria</taxon>
        <taxon>Pseudomonadati</taxon>
        <taxon>Spirochaetota</taxon>
        <taxon>Spirochaetia</taxon>
        <taxon>Leptospirales</taxon>
        <taxon>Leptospiraceae</taxon>
        <taxon>Leptospira</taxon>
    </lineage>
</organism>
<sequence length="180" mass="20791">MGFLLLNSDREISSRLQENCLETVTLLIPEKTWIRFSEKEVRRLPKKIPEMLRTYGKYLSALERLGTKAGKTLYQPSSGQTKMRRVNVRLSTGSWTLFGALAQAHGVSRCYLFNYLLWLEDLGVGNSIVDTLNAGVPTFHSKYGYILDLDLLNNKVVRRLRCEPDSLFLTLDYRDWFPDH</sequence>
<dbReference type="Pfam" id="PF07600">
    <property type="entry name" value="DUF1564"/>
    <property type="match status" value="1"/>
</dbReference>
<dbReference type="AlphaFoldDB" id="A0A5F2AYB8"/>
<gene>
    <name evidence="1" type="ORF">EHQ76_18625</name>
</gene>
<dbReference type="OrthoDB" id="336902at2"/>
<dbReference type="RefSeq" id="WP_135672373.1">
    <property type="nucleotide sequence ID" value="NZ_RQGN01000101.1"/>
</dbReference>
<evidence type="ECO:0000313" key="1">
    <source>
        <dbReference type="EMBL" id="TGL93082.1"/>
    </source>
</evidence>
<reference evidence="1 2" key="1">
    <citation type="journal article" date="2019" name="PLoS Negl. Trop. Dis.">
        <title>Revisiting the worldwide diversity of Leptospira species in the environment.</title>
        <authorList>
            <person name="Vincent A.T."/>
            <person name="Schiettekatte O."/>
            <person name="Bourhy P."/>
            <person name="Veyrier F.J."/>
            <person name="Picardeau M."/>
        </authorList>
    </citation>
    <scope>NUCLEOTIDE SEQUENCE [LARGE SCALE GENOMIC DNA]</scope>
    <source>
        <strain evidence="1 2">201702444</strain>
    </source>
</reference>
<accession>A0A5F2AYB8</accession>
<protein>
    <submittedName>
        <fullName evidence="1">DUF1564 domain-containing protein</fullName>
    </submittedName>
</protein>
<dbReference type="InterPro" id="IPR011458">
    <property type="entry name" value="DUF1564"/>
</dbReference>
<name>A0A5F2AYB8_9LEPT</name>
<dbReference type="Proteomes" id="UP000298429">
    <property type="component" value="Unassembled WGS sequence"/>
</dbReference>
<evidence type="ECO:0000313" key="2">
    <source>
        <dbReference type="Proteomes" id="UP000298429"/>
    </source>
</evidence>